<keyword evidence="3" id="KW-0804">Transcription</keyword>
<sequence>MVGIPGRSKGCRTCRRRKIGCDLQEPQCGQCSKSGRHCEGFRKEIAFIHRTPQGLLRKGQERPPGPAPWEDGARCGASSTSMTHMPPQLNNAAIYLDGMLHTFLVAFLPSSSILPLTHHTNITAPAAPWMRIAVALPRRGPLLSMALHALCMTKVARAQGDQALLMQGMAVHERALRALQNAIYNKSTALADETLAAIRVLGTYELHEGTMGSVVGWTSHETGVDQLVQLRGFSCSQYESELGQALFAEARRSAMIRGLQFYKATFFGEKRWCIEPWGARPKDYIQQLYDIGLLLPPILEELHTIQGLPDDPRRAQIWQRCQHLDDRFNAWHARLLTLFGTIPYWEEPAELGARSADILPGPFATSFHFLHIHVADGLGFFWALRLLLHNVMRGLSNSQGAATEEHNAVIADYACNIARSVLYFTQPEIGYLGVQWLIFPLKTALTAFRQMGWETEWQWSKGVLVAMKNRGISYGGDIVDAQWGERIQ</sequence>
<dbReference type="InterPro" id="IPR001138">
    <property type="entry name" value="Zn2Cys6_DnaBD"/>
</dbReference>
<evidence type="ECO:0000256" key="2">
    <source>
        <dbReference type="ARBA" id="ARBA00023125"/>
    </source>
</evidence>
<dbReference type="SUPFAM" id="SSF57701">
    <property type="entry name" value="Zn2/Cys6 DNA-binding domain"/>
    <property type="match status" value="1"/>
</dbReference>
<proteinExistence type="predicted"/>
<gene>
    <name evidence="6" type="ORF">BDV38DRAFT_291709</name>
</gene>
<dbReference type="GeneID" id="43646016"/>
<protein>
    <recommendedName>
        <fullName evidence="5">Zn(2)-C6 fungal-type domain-containing protein</fullName>
    </recommendedName>
</protein>
<evidence type="ECO:0000313" key="7">
    <source>
        <dbReference type="Proteomes" id="UP000325672"/>
    </source>
</evidence>
<evidence type="ECO:0000259" key="5">
    <source>
        <dbReference type="PROSITE" id="PS50048"/>
    </source>
</evidence>
<keyword evidence="1" id="KW-0805">Transcription regulation</keyword>
<dbReference type="OrthoDB" id="3525185at2759"/>
<dbReference type="GO" id="GO:0009893">
    <property type="term" value="P:positive regulation of metabolic process"/>
    <property type="evidence" value="ECO:0007669"/>
    <property type="project" value="UniProtKB-ARBA"/>
</dbReference>
<dbReference type="InterPro" id="IPR036864">
    <property type="entry name" value="Zn2-C6_fun-type_DNA-bd_sf"/>
</dbReference>
<evidence type="ECO:0000256" key="3">
    <source>
        <dbReference type="ARBA" id="ARBA00023163"/>
    </source>
</evidence>
<dbReference type="Proteomes" id="UP000325672">
    <property type="component" value="Unassembled WGS sequence"/>
</dbReference>
<dbReference type="PROSITE" id="PS00463">
    <property type="entry name" value="ZN2_CY6_FUNGAL_1"/>
    <property type="match status" value="1"/>
</dbReference>
<accession>A0A5N6SYZ8</accession>
<evidence type="ECO:0000256" key="1">
    <source>
        <dbReference type="ARBA" id="ARBA00023015"/>
    </source>
</evidence>
<dbReference type="PANTHER" id="PTHR38111">
    <property type="entry name" value="ZN(2)-C6 FUNGAL-TYPE DOMAIN-CONTAINING PROTEIN-RELATED"/>
    <property type="match status" value="1"/>
</dbReference>
<dbReference type="AlphaFoldDB" id="A0A5N6SYZ8"/>
<dbReference type="Pfam" id="PF11951">
    <property type="entry name" value="Fungal_trans_2"/>
    <property type="match status" value="1"/>
</dbReference>
<dbReference type="Pfam" id="PF00172">
    <property type="entry name" value="Zn_clus"/>
    <property type="match status" value="1"/>
</dbReference>
<reference evidence="6 7" key="1">
    <citation type="submission" date="2019-04" db="EMBL/GenBank/DDBJ databases">
        <title>Friends and foes A comparative genomics study of 23 Aspergillus species from section Flavi.</title>
        <authorList>
            <consortium name="DOE Joint Genome Institute"/>
            <person name="Kjaerbolling I."/>
            <person name="Vesth T."/>
            <person name="Frisvad J.C."/>
            <person name="Nybo J.L."/>
            <person name="Theobald S."/>
            <person name="Kildgaard S."/>
            <person name="Isbrandt T."/>
            <person name="Kuo A."/>
            <person name="Sato A."/>
            <person name="Lyhne E.K."/>
            <person name="Kogle M.E."/>
            <person name="Wiebenga A."/>
            <person name="Kun R.S."/>
            <person name="Lubbers R.J."/>
            <person name="Makela M.R."/>
            <person name="Barry K."/>
            <person name="Chovatia M."/>
            <person name="Clum A."/>
            <person name="Daum C."/>
            <person name="Haridas S."/>
            <person name="He G."/>
            <person name="LaButti K."/>
            <person name="Lipzen A."/>
            <person name="Mondo S."/>
            <person name="Riley R."/>
            <person name="Salamov A."/>
            <person name="Simmons B.A."/>
            <person name="Magnuson J.K."/>
            <person name="Henrissat B."/>
            <person name="Mortensen U.H."/>
            <person name="Larsen T.O."/>
            <person name="Devries R.P."/>
            <person name="Grigoriev I.V."/>
            <person name="Machida M."/>
            <person name="Baker S.E."/>
            <person name="Andersen M.R."/>
        </authorList>
    </citation>
    <scope>NUCLEOTIDE SEQUENCE [LARGE SCALE GENOMIC DNA]</scope>
    <source>
        <strain evidence="6 7">CBS 117625</strain>
    </source>
</reference>
<dbReference type="GO" id="GO:0003677">
    <property type="term" value="F:DNA binding"/>
    <property type="evidence" value="ECO:0007669"/>
    <property type="project" value="UniProtKB-KW"/>
</dbReference>
<dbReference type="CDD" id="cd00067">
    <property type="entry name" value="GAL4"/>
    <property type="match status" value="1"/>
</dbReference>
<keyword evidence="4" id="KW-0539">Nucleus</keyword>
<dbReference type="SMART" id="SM00066">
    <property type="entry name" value="GAL4"/>
    <property type="match status" value="1"/>
</dbReference>
<dbReference type="GO" id="GO:0000981">
    <property type="term" value="F:DNA-binding transcription factor activity, RNA polymerase II-specific"/>
    <property type="evidence" value="ECO:0007669"/>
    <property type="project" value="InterPro"/>
</dbReference>
<dbReference type="InterPro" id="IPR021858">
    <property type="entry name" value="Fun_TF"/>
</dbReference>
<dbReference type="GO" id="GO:0008270">
    <property type="term" value="F:zinc ion binding"/>
    <property type="evidence" value="ECO:0007669"/>
    <property type="project" value="InterPro"/>
</dbReference>
<dbReference type="PROSITE" id="PS50048">
    <property type="entry name" value="ZN2_CY6_FUNGAL_2"/>
    <property type="match status" value="1"/>
</dbReference>
<evidence type="ECO:0000256" key="4">
    <source>
        <dbReference type="ARBA" id="ARBA00023242"/>
    </source>
</evidence>
<evidence type="ECO:0000313" key="6">
    <source>
        <dbReference type="EMBL" id="KAE8138991.1"/>
    </source>
</evidence>
<organism evidence="6 7">
    <name type="scientific">Aspergillus pseudotamarii</name>
    <dbReference type="NCBI Taxonomy" id="132259"/>
    <lineage>
        <taxon>Eukaryota</taxon>
        <taxon>Fungi</taxon>
        <taxon>Dikarya</taxon>
        <taxon>Ascomycota</taxon>
        <taxon>Pezizomycotina</taxon>
        <taxon>Eurotiomycetes</taxon>
        <taxon>Eurotiomycetidae</taxon>
        <taxon>Eurotiales</taxon>
        <taxon>Aspergillaceae</taxon>
        <taxon>Aspergillus</taxon>
        <taxon>Aspergillus subgen. Circumdati</taxon>
    </lineage>
</organism>
<dbReference type="EMBL" id="ML743568">
    <property type="protein sequence ID" value="KAE8138991.1"/>
    <property type="molecule type" value="Genomic_DNA"/>
</dbReference>
<feature type="domain" description="Zn(2)-C6 fungal-type" evidence="5">
    <location>
        <begin position="10"/>
        <end position="38"/>
    </location>
</feature>
<keyword evidence="2" id="KW-0238">DNA-binding</keyword>
<keyword evidence="7" id="KW-1185">Reference proteome</keyword>
<dbReference type="InterPro" id="IPR053178">
    <property type="entry name" value="Osmoadaptation_assoc"/>
</dbReference>
<dbReference type="RefSeq" id="XP_031915054.1">
    <property type="nucleotide sequence ID" value="XM_032061806.1"/>
</dbReference>
<dbReference type="Gene3D" id="4.10.240.10">
    <property type="entry name" value="Zn(2)-C6 fungal-type DNA-binding domain"/>
    <property type="match status" value="1"/>
</dbReference>
<name>A0A5N6SYZ8_ASPPS</name>